<dbReference type="Proteomes" id="UP000324748">
    <property type="component" value="Unassembled WGS sequence"/>
</dbReference>
<sequence>MNIGRMAVVAFLQCFLVVCPILSAPSFYHATPEPLNVVGLHPSTSSMDPAKELSSGLKTGHVEDPGVVRGPTAVQTSHLEENSPSKHSKDVAEAYRPHDLNTSPPKKPTGKWKGRLLRPFKALSAFFKKIKTKISSSTSKLRRKISDKLDSPGMQKFSLLVDCLTLAMLIHKL</sequence>
<reference evidence="5 6" key="1">
    <citation type="submission" date="2019-05" db="EMBL/GenBank/DDBJ databases">
        <title>Emergence of the Ug99 lineage of the wheat stem rust pathogen through somatic hybridization.</title>
        <authorList>
            <person name="Li F."/>
            <person name="Upadhyaya N.M."/>
            <person name="Sperschneider J."/>
            <person name="Matny O."/>
            <person name="Nguyen-Phuc H."/>
            <person name="Mago R."/>
            <person name="Raley C."/>
            <person name="Miller M.E."/>
            <person name="Silverstein K.A.T."/>
            <person name="Henningsen E."/>
            <person name="Hirsch C.D."/>
            <person name="Visser B."/>
            <person name="Pretorius Z.A."/>
            <person name="Steffenson B.J."/>
            <person name="Schwessinger B."/>
            <person name="Dodds P.N."/>
            <person name="Figueroa M."/>
        </authorList>
    </citation>
    <scope>NUCLEOTIDE SEQUENCE [LARGE SCALE GENOMIC DNA]</scope>
    <source>
        <strain evidence="3">21-0</strain>
        <strain evidence="4 6">Ug99</strain>
    </source>
</reference>
<organism evidence="3 5">
    <name type="scientific">Puccinia graminis f. sp. tritici</name>
    <dbReference type="NCBI Taxonomy" id="56615"/>
    <lineage>
        <taxon>Eukaryota</taxon>
        <taxon>Fungi</taxon>
        <taxon>Dikarya</taxon>
        <taxon>Basidiomycota</taxon>
        <taxon>Pucciniomycotina</taxon>
        <taxon>Pucciniomycetes</taxon>
        <taxon>Pucciniales</taxon>
        <taxon>Pucciniaceae</taxon>
        <taxon>Puccinia</taxon>
    </lineage>
</organism>
<evidence type="ECO:0000313" key="5">
    <source>
        <dbReference type="Proteomes" id="UP000324748"/>
    </source>
</evidence>
<feature type="chain" id="PRO_5036137484" description="Transmembrane protein" evidence="2">
    <location>
        <begin position="24"/>
        <end position="173"/>
    </location>
</feature>
<name>A0A5B0NGY6_PUCGR</name>
<keyword evidence="5" id="KW-1185">Reference proteome</keyword>
<proteinExistence type="predicted"/>
<evidence type="ECO:0000313" key="3">
    <source>
        <dbReference type="EMBL" id="KAA1087099.1"/>
    </source>
</evidence>
<feature type="compositionally biased region" description="Basic and acidic residues" evidence="1">
    <location>
        <begin position="78"/>
        <end position="99"/>
    </location>
</feature>
<evidence type="ECO:0000313" key="6">
    <source>
        <dbReference type="Proteomes" id="UP000325313"/>
    </source>
</evidence>
<comment type="caution">
    <text evidence="3">The sequence shown here is derived from an EMBL/GenBank/DDBJ whole genome shotgun (WGS) entry which is preliminary data.</text>
</comment>
<feature type="region of interest" description="Disordered" evidence="1">
    <location>
        <begin position="45"/>
        <end position="113"/>
    </location>
</feature>
<evidence type="ECO:0000313" key="4">
    <source>
        <dbReference type="EMBL" id="KAA1137524.1"/>
    </source>
</evidence>
<feature type="signal peptide" evidence="2">
    <location>
        <begin position="1"/>
        <end position="23"/>
    </location>
</feature>
<evidence type="ECO:0008006" key="7">
    <source>
        <dbReference type="Google" id="ProtNLM"/>
    </source>
</evidence>
<dbReference type="Proteomes" id="UP000325313">
    <property type="component" value="Unassembled WGS sequence"/>
</dbReference>
<gene>
    <name evidence="3" type="ORF">PGT21_022078</name>
    <name evidence="4" type="ORF">PGTUg99_009796</name>
</gene>
<dbReference type="OrthoDB" id="10287020at2759"/>
<dbReference type="EMBL" id="VDEP01000007">
    <property type="protein sequence ID" value="KAA1137524.1"/>
    <property type="molecule type" value="Genomic_DNA"/>
</dbReference>
<accession>A0A5B0NGY6</accession>
<evidence type="ECO:0000256" key="2">
    <source>
        <dbReference type="SAM" id="SignalP"/>
    </source>
</evidence>
<evidence type="ECO:0000256" key="1">
    <source>
        <dbReference type="SAM" id="MobiDB-lite"/>
    </source>
</evidence>
<keyword evidence="2" id="KW-0732">Signal</keyword>
<dbReference type="AlphaFoldDB" id="A0A5B0NGY6"/>
<dbReference type="EMBL" id="VSWC01000105">
    <property type="protein sequence ID" value="KAA1087099.1"/>
    <property type="molecule type" value="Genomic_DNA"/>
</dbReference>
<protein>
    <recommendedName>
        <fullName evidence="7">Transmembrane protein</fullName>
    </recommendedName>
</protein>